<keyword evidence="2" id="KW-1185">Reference proteome</keyword>
<gene>
    <name evidence="1" type="ORF">LXN57_43800</name>
</gene>
<dbReference type="RefSeq" id="WP_251804224.1">
    <property type="nucleotide sequence ID" value="NZ_JAMQOL010000077.1"/>
</dbReference>
<dbReference type="EMBL" id="JAMQOL010000077">
    <property type="protein sequence ID" value="MCM4084480.1"/>
    <property type="molecule type" value="Genomic_DNA"/>
</dbReference>
<evidence type="ECO:0000313" key="1">
    <source>
        <dbReference type="EMBL" id="MCM4084480.1"/>
    </source>
</evidence>
<name>A0ABT0YFE0_9ACTN</name>
<dbReference type="Proteomes" id="UP001523216">
    <property type="component" value="Unassembled WGS sequence"/>
</dbReference>
<sequence>MTVTAVEITRRPAPIPAAPVNPTLAAPAAPEPLDVVIVDNVDALTRTNQRGCGDDNPYN</sequence>
<comment type="caution">
    <text evidence="1">The sequence shown here is derived from an EMBL/GenBank/DDBJ whole genome shotgun (WGS) entry which is preliminary data.</text>
</comment>
<organism evidence="1 2">
    <name type="scientific">Paractinoplanes hotanensis</name>
    <dbReference type="NCBI Taxonomy" id="2906497"/>
    <lineage>
        <taxon>Bacteria</taxon>
        <taxon>Bacillati</taxon>
        <taxon>Actinomycetota</taxon>
        <taxon>Actinomycetes</taxon>
        <taxon>Micromonosporales</taxon>
        <taxon>Micromonosporaceae</taxon>
        <taxon>Paractinoplanes</taxon>
    </lineage>
</organism>
<accession>A0ABT0YFE0</accession>
<reference evidence="1 2" key="1">
    <citation type="submission" date="2022-06" db="EMBL/GenBank/DDBJ databases">
        <title>Actinoplanes abujensis sp. nov., isolated from Nigerian arid soil.</title>
        <authorList>
            <person name="Ding P."/>
        </authorList>
    </citation>
    <scope>NUCLEOTIDE SEQUENCE [LARGE SCALE GENOMIC DNA]</scope>
    <source>
        <strain evidence="2">TRM88002</strain>
    </source>
</reference>
<protein>
    <submittedName>
        <fullName evidence="1">Uncharacterized protein</fullName>
    </submittedName>
</protein>
<proteinExistence type="predicted"/>
<evidence type="ECO:0000313" key="2">
    <source>
        <dbReference type="Proteomes" id="UP001523216"/>
    </source>
</evidence>